<proteinExistence type="predicted"/>
<dbReference type="AlphaFoldDB" id="A0A409YQZ3"/>
<feature type="region of interest" description="Disordered" evidence="1">
    <location>
        <begin position="32"/>
        <end position="96"/>
    </location>
</feature>
<dbReference type="InParanoid" id="A0A409YQZ3"/>
<feature type="compositionally biased region" description="Basic residues" evidence="1">
    <location>
        <begin position="87"/>
        <end position="96"/>
    </location>
</feature>
<sequence length="96" mass="10076">MNKTTESLTTVKMARNDKYKVVATGAVDADSQVTENTTPSESIIVSRDDCDISPTDARPQSAQSSSALPVAGGTVNSAPKGLSCFTKSKKNSKSKH</sequence>
<accession>A0A409YQZ3</accession>
<feature type="compositionally biased region" description="Polar residues" evidence="1">
    <location>
        <begin position="58"/>
        <end position="67"/>
    </location>
</feature>
<keyword evidence="3" id="KW-1185">Reference proteome</keyword>
<protein>
    <submittedName>
        <fullName evidence="2">Uncharacterized protein</fullName>
    </submittedName>
</protein>
<dbReference type="EMBL" id="NHTK01000813">
    <property type="protein sequence ID" value="PPR05425.1"/>
    <property type="molecule type" value="Genomic_DNA"/>
</dbReference>
<comment type="caution">
    <text evidence="2">The sequence shown here is derived from an EMBL/GenBank/DDBJ whole genome shotgun (WGS) entry which is preliminary data.</text>
</comment>
<organism evidence="2 3">
    <name type="scientific">Panaeolus cyanescens</name>
    <dbReference type="NCBI Taxonomy" id="181874"/>
    <lineage>
        <taxon>Eukaryota</taxon>
        <taxon>Fungi</taxon>
        <taxon>Dikarya</taxon>
        <taxon>Basidiomycota</taxon>
        <taxon>Agaricomycotina</taxon>
        <taxon>Agaricomycetes</taxon>
        <taxon>Agaricomycetidae</taxon>
        <taxon>Agaricales</taxon>
        <taxon>Agaricineae</taxon>
        <taxon>Galeropsidaceae</taxon>
        <taxon>Panaeolus</taxon>
    </lineage>
</organism>
<feature type="compositionally biased region" description="Polar residues" evidence="1">
    <location>
        <begin position="32"/>
        <end position="43"/>
    </location>
</feature>
<evidence type="ECO:0000313" key="2">
    <source>
        <dbReference type="EMBL" id="PPR05425.1"/>
    </source>
</evidence>
<evidence type="ECO:0000256" key="1">
    <source>
        <dbReference type="SAM" id="MobiDB-lite"/>
    </source>
</evidence>
<reference evidence="2 3" key="1">
    <citation type="journal article" date="2018" name="Evol. Lett.">
        <title>Horizontal gene cluster transfer increased hallucinogenic mushroom diversity.</title>
        <authorList>
            <person name="Reynolds H.T."/>
            <person name="Vijayakumar V."/>
            <person name="Gluck-Thaler E."/>
            <person name="Korotkin H.B."/>
            <person name="Matheny P.B."/>
            <person name="Slot J.C."/>
        </authorList>
    </citation>
    <scope>NUCLEOTIDE SEQUENCE [LARGE SCALE GENOMIC DNA]</scope>
    <source>
        <strain evidence="2 3">2629</strain>
    </source>
</reference>
<gene>
    <name evidence="2" type="ORF">CVT24_007961</name>
</gene>
<evidence type="ECO:0000313" key="3">
    <source>
        <dbReference type="Proteomes" id="UP000284842"/>
    </source>
</evidence>
<dbReference type="Proteomes" id="UP000284842">
    <property type="component" value="Unassembled WGS sequence"/>
</dbReference>
<name>A0A409YQZ3_9AGAR</name>